<dbReference type="AlphaFoldDB" id="A0A645IIB3"/>
<name>A0A645IIB3_9ZZZZ</name>
<proteinExistence type="predicted"/>
<comment type="caution">
    <text evidence="1">The sequence shown here is derived from an EMBL/GenBank/DDBJ whole genome shotgun (WGS) entry which is preliminary data.</text>
</comment>
<sequence length="93" mass="9823">MGSVNTMPMIAETNMPMGMGFITVAVFIMLPKAVIMADTTGDIYLPAMPPAMITEEGTSTISTFVFPDINLPTSTPTRAAIKAPIGSPTLIPY</sequence>
<gene>
    <name evidence="1" type="ORF">SDC9_198349</name>
</gene>
<accession>A0A645IIB3</accession>
<protein>
    <submittedName>
        <fullName evidence="1">Uncharacterized protein</fullName>
    </submittedName>
</protein>
<dbReference type="EMBL" id="VSSQ01115146">
    <property type="protein sequence ID" value="MPN50716.1"/>
    <property type="molecule type" value="Genomic_DNA"/>
</dbReference>
<reference evidence="1" key="1">
    <citation type="submission" date="2019-08" db="EMBL/GenBank/DDBJ databases">
        <authorList>
            <person name="Kucharzyk K."/>
            <person name="Murdoch R.W."/>
            <person name="Higgins S."/>
            <person name="Loffler F."/>
        </authorList>
    </citation>
    <scope>NUCLEOTIDE SEQUENCE</scope>
</reference>
<organism evidence="1">
    <name type="scientific">bioreactor metagenome</name>
    <dbReference type="NCBI Taxonomy" id="1076179"/>
    <lineage>
        <taxon>unclassified sequences</taxon>
        <taxon>metagenomes</taxon>
        <taxon>ecological metagenomes</taxon>
    </lineage>
</organism>
<evidence type="ECO:0000313" key="1">
    <source>
        <dbReference type="EMBL" id="MPN50716.1"/>
    </source>
</evidence>